<keyword evidence="4" id="KW-1185">Reference proteome</keyword>
<dbReference type="PANTHER" id="PTHR32097">
    <property type="entry name" value="CAMP-BINDING PROTEIN 1-RELATED"/>
    <property type="match status" value="1"/>
</dbReference>
<gene>
    <name evidence="3" type="ORF">BOX37_31905</name>
</gene>
<feature type="compositionally biased region" description="Low complexity" evidence="1">
    <location>
        <begin position="194"/>
        <end position="203"/>
    </location>
</feature>
<feature type="region of interest" description="Disordered" evidence="1">
    <location>
        <begin position="169"/>
        <end position="278"/>
    </location>
</feature>
<organism evidence="3 4">
    <name type="scientific">Nocardia mangyaensis</name>
    <dbReference type="NCBI Taxonomy" id="2213200"/>
    <lineage>
        <taxon>Bacteria</taxon>
        <taxon>Bacillati</taxon>
        <taxon>Actinomycetota</taxon>
        <taxon>Actinomycetes</taxon>
        <taxon>Mycobacteriales</taxon>
        <taxon>Nocardiaceae</taxon>
        <taxon>Nocardia</taxon>
    </lineage>
</organism>
<dbReference type="InterPro" id="IPR003325">
    <property type="entry name" value="TerD"/>
</dbReference>
<dbReference type="OrthoDB" id="56224at2"/>
<dbReference type="EMBL" id="CP018082">
    <property type="protein sequence ID" value="APE37777.1"/>
    <property type="molecule type" value="Genomic_DNA"/>
</dbReference>
<evidence type="ECO:0000259" key="2">
    <source>
        <dbReference type="Pfam" id="PF02342"/>
    </source>
</evidence>
<accession>A0A1J0W0P0</accession>
<dbReference type="RefSeq" id="WP_071930943.1">
    <property type="nucleotide sequence ID" value="NZ_CP018082.1"/>
</dbReference>
<evidence type="ECO:0000313" key="3">
    <source>
        <dbReference type="EMBL" id="APE37777.1"/>
    </source>
</evidence>
<sequence length="460" mass="47822">MSATLAKGQNGPLAVTDVVISLQLTAPADLSALLVTEQGKVRTDADFVFYNQPSGPGVDLRPGPAGQPASLTVSLPAVPADIAQIRAVITLDDANSNFGRSAPPTAIVSDAAGNQLYAYQIEGLDAESIVIALELYRRQGSWKVRAVGQGYAGGFAALVTDHGVQVDDSPAQAAPAAAPQQAPPPPPPPPSQPAYPQQSAPSYPQQPAPAYAPPGGGYPPPPGPGPAPQPPAGGYPPPPGPGYPPPAGGYPPPAPPQPTGEVSLSKDRPVSLQKGQRVTLRKDGGTALTFVKMGLGWDPVRARGMFGNRTVDIDLDASVCMFADNNLVDVAYYGQLSSKDGSVRHQGDNLTGEGDGDDETILVDLTRIPAHISTLLFIVTSYKGHTFEQVQNAFCRLIDGTTNGELARYTLAGGMPFTAMAMAKVYRAGGDWKMQALGEGFQAKHPGEAVPQLGRFLGNT</sequence>
<reference evidence="3" key="1">
    <citation type="submission" date="2016-11" db="EMBL/GenBank/DDBJ databases">
        <authorList>
            <person name="Jaros S."/>
            <person name="Januszkiewicz K."/>
            <person name="Wedrychowicz H."/>
        </authorList>
    </citation>
    <scope>NUCLEOTIDE SEQUENCE [LARGE SCALE GENOMIC DNA]</scope>
    <source>
        <strain evidence="3">Y48</strain>
    </source>
</reference>
<feature type="compositionally biased region" description="Pro residues" evidence="1">
    <location>
        <begin position="181"/>
        <end position="193"/>
    </location>
</feature>
<dbReference type="InterPro" id="IPR051324">
    <property type="entry name" value="Stress/Tellurium_Resist"/>
</dbReference>
<evidence type="ECO:0000313" key="4">
    <source>
        <dbReference type="Proteomes" id="UP000183810"/>
    </source>
</evidence>
<protein>
    <submittedName>
        <fullName evidence="3">Stress protein</fullName>
    </submittedName>
</protein>
<dbReference type="AlphaFoldDB" id="A0A1J0W0P0"/>
<dbReference type="KEGG" id="nsl:BOX37_31905"/>
<feature type="compositionally biased region" description="Low complexity" evidence="1">
    <location>
        <begin position="170"/>
        <end position="180"/>
    </location>
</feature>
<feature type="compositionally biased region" description="Pro residues" evidence="1">
    <location>
        <begin position="204"/>
        <end position="258"/>
    </location>
</feature>
<dbReference type="Gene3D" id="2.60.60.30">
    <property type="entry name" value="sav2460 like domains"/>
    <property type="match status" value="2"/>
</dbReference>
<proteinExistence type="predicted"/>
<dbReference type="Pfam" id="PF02342">
    <property type="entry name" value="TerD"/>
    <property type="match status" value="2"/>
</dbReference>
<dbReference type="CDD" id="cd06974">
    <property type="entry name" value="TerD_like"/>
    <property type="match status" value="2"/>
</dbReference>
<evidence type="ECO:0000256" key="1">
    <source>
        <dbReference type="SAM" id="MobiDB-lite"/>
    </source>
</evidence>
<name>A0A1J0W0P0_9NOCA</name>
<dbReference type="PANTHER" id="PTHR32097:SF17">
    <property type="entry name" value="CAMP-BINDING PROTEIN 1-RELATED"/>
    <property type="match status" value="1"/>
</dbReference>
<dbReference type="Proteomes" id="UP000183810">
    <property type="component" value="Chromosome"/>
</dbReference>
<feature type="domain" description="TerD" evidence="2">
    <location>
        <begin position="270"/>
        <end position="443"/>
    </location>
</feature>
<feature type="domain" description="TerD" evidence="2">
    <location>
        <begin position="1"/>
        <end position="162"/>
    </location>
</feature>